<protein>
    <submittedName>
        <fullName evidence="2">Uncharacterized protein</fullName>
    </submittedName>
</protein>
<dbReference type="AlphaFoldDB" id="A0A8K1FG24"/>
<reference evidence="2" key="1">
    <citation type="submission" date="2019-03" db="EMBL/GenBank/DDBJ databases">
        <title>Long read genome sequence of the mycoparasitic Pythium oligandrum ATCC 38472 isolated from sugarbeet rhizosphere.</title>
        <authorList>
            <person name="Gaulin E."/>
        </authorList>
    </citation>
    <scope>NUCLEOTIDE SEQUENCE</scope>
    <source>
        <strain evidence="2">ATCC 38472_TT</strain>
    </source>
</reference>
<keyword evidence="3" id="KW-1185">Reference proteome</keyword>
<comment type="caution">
    <text evidence="2">The sequence shown here is derived from an EMBL/GenBank/DDBJ whole genome shotgun (WGS) entry which is preliminary data.</text>
</comment>
<feature type="compositionally biased region" description="Basic and acidic residues" evidence="1">
    <location>
        <begin position="76"/>
        <end position="87"/>
    </location>
</feature>
<evidence type="ECO:0000313" key="3">
    <source>
        <dbReference type="Proteomes" id="UP000794436"/>
    </source>
</evidence>
<feature type="region of interest" description="Disordered" evidence="1">
    <location>
        <begin position="43"/>
        <end position="90"/>
    </location>
</feature>
<name>A0A8K1FG24_PYTOL</name>
<proteinExistence type="predicted"/>
<organism evidence="2 3">
    <name type="scientific">Pythium oligandrum</name>
    <name type="common">Mycoparasitic fungus</name>
    <dbReference type="NCBI Taxonomy" id="41045"/>
    <lineage>
        <taxon>Eukaryota</taxon>
        <taxon>Sar</taxon>
        <taxon>Stramenopiles</taxon>
        <taxon>Oomycota</taxon>
        <taxon>Peronosporomycetes</taxon>
        <taxon>Pythiales</taxon>
        <taxon>Pythiaceae</taxon>
        <taxon>Pythium</taxon>
    </lineage>
</organism>
<dbReference type="Proteomes" id="UP000794436">
    <property type="component" value="Unassembled WGS sequence"/>
</dbReference>
<feature type="compositionally biased region" description="Low complexity" evidence="1">
    <location>
        <begin position="46"/>
        <end position="71"/>
    </location>
</feature>
<gene>
    <name evidence="2" type="ORF">Poli38472_011850</name>
</gene>
<evidence type="ECO:0000313" key="2">
    <source>
        <dbReference type="EMBL" id="TMW58262.1"/>
    </source>
</evidence>
<sequence length="428" mass="48270">MTSFVDFDAAFDDQETLAAVLAFVDEFAGGDVGHERVWETVSSTWTDGSSDEGSQTTSSSPSSPSSVVSTTKKPRTREQKTRDELQGLRDTVQSLEMRLTDLQKPAKPGTAVGRMWEQVAASQRRQRQRAEKENARLRHQLKQQLTVAKRLQRSFMRRQVTVEGLHWSPGRPDKPQHPTMLNPLENSLVEAEMHQIIIAMYADVDRIQSDSRFQVDAQNAQSSSFVGRLTQPDTNHPLVEAMETRFLPFSYKDTADEMWRIRVDLNSPAESILSEDVEKSSDSVRRFFFGLIDRGQTRGRFRAKMISRRFIEGDRIITAAVGLVQPLDYDGKAIEGVCMQTRVWDIVQPFPSTGSSDPATSTCDPAITCQQSYYLATPHVFKDVSAQESQQSMEAATSFVMPIVRAKFETNHEEVENRLMARLAGIRI</sequence>
<dbReference type="EMBL" id="SPLM01000112">
    <property type="protein sequence ID" value="TMW58262.1"/>
    <property type="molecule type" value="Genomic_DNA"/>
</dbReference>
<accession>A0A8K1FG24</accession>
<evidence type="ECO:0000256" key="1">
    <source>
        <dbReference type="SAM" id="MobiDB-lite"/>
    </source>
</evidence>